<dbReference type="AlphaFoldDB" id="A0A848K9A9"/>
<dbReference type="Pfam" id="PF13727">
    <property type="entry name" value="CoA_binding_3"/>
    <property type="match status" value="1"/>
</dbReference>
<reference evidence="10 11" key="1">
    <citation type="submission" date="2019-05" db="EMBL/GenBank/DDBJ databases">
        <authorList>
            <person name="Lee S.D."/>
        </authorList>
    </citation>
    <scope>NUCLEOTIDE SEQUENCE [LARGE SCALE GENOMIC DNA]</scope>
    <source>
        <strain evidence="10 11">YC2-7</strain>
    </source>
</reference>
<feature type="transmembrane region" description="Helical" evidence="8">
    <location>
        <begin position="152"/>
        <end position="172"/>
    </location>
</feature>
<accession>A0A848K9A9</accession>
<dbReference type="InterPro" id="IPR017475">
    <property type="entry name" value="EPS_sugar_tfrase"/>
</dbReference>
<evidence type="ECO:0000313" key="10">
    <source>
        <dbReference type="EMBL" id="NMN95403.1"/>
    </source>
</evidence>
<dbReference type="InterPro" id="IPR003362">
    <property type="entry name" value="Bact_transf"/>
</dbReference>
<keyword evidence="5 8" id="KW-1133">Transmembrane helix</keyword>
<dbReference type="Proteomes" id="UP000535543">
    <property type="component" value="Unassembled WGS sequence"/>
</dbReference>
<proteinExistence type="inferred from homology"/>
<organism evidence="10 11">
    <name type="scientific">Antrihabitans stalactiti</name>
    <dbReference type="NCBI Taxonomy" id="2584121"/>
    <lineage>
        <taxon>Bacteria</taxon>
        <taxon>Bacillati</taxon>
        <taxon>Actinomycetota</taxon>
        <taxon>Actinomycetes</taxon>
        <taxon>Mycobacteriales</taxon>
        <taxon>Nocardiaceae</taxon>
        <taxon>Antrihabitans</taxon>
    </lineage>
</organism>
<dbReference type="NCBIfam" id="TIGR03025">
    <property type="entry name" value="EPS_sugtrans"/>
    <property type="match status" value="1"/>
</dbReference>
<name>A0A848K9A9_9NOCA</name>
<dbReference type="GO" id="GO:0016780">
    <property type="term" value="F:phosphotransferase activity, for other substituted phosphate groups"/>
    <property type="evidence" value="ECO:0007669"/>
    <property type="project" value="TreeGrafter"/>
</dbReference>
<dbReference type="PANTHER" id="PTHR30576:SF0">
    <property type="entry name" value="UNDECAPRENYL-PHOSPHATE N-ACETYLGALACTOSAMINYL 1-PHOSPHATE TRANSFERASE-RELATED"/>
    <property type="match status" value="1"/>
</dbReference>
<evidence type="ECO:0000256" key="2">
    <source>
        <dbReference type="ARBA" id="ARBA00006464"/>
    </source>
</evidence>
<gene>
    <name evidence="10" type="ORF">FGL95_10205</name>
</gene>
<comment type="subcellular location">
    <subcellularLocation>
        <location evidence="1">Membrane</location>
        <topology evidence="1">Multi-pass membrane protein</topology>
    </subcellularLocation>
</comment>
<dbReference type="PANTHER" id="PTHR30576">
    <property type="entry name" value="COLANIC BIOSYNTHESIS UDP-GLUCOSE LIPID CARRIER TRANSFERASE"/>
    <property type="match status" value="1"/>
</dbReference>
<feature type="region of interest" description="Disordered" evidence="7">
    <location>
        <begin position="1"/>
        <end position="31"/>
    </location>
</feature>
<dbReference type="Pfam" id="PF02397">
    <property type="entry name" value="Bac_transf"/>
    <property type="match status" value="1"/>
</dbReference>
<evidence type="ECO:0000256" key="1">
    <source>
        <dbReference type="ARBA" id="ARBA00004141"/>
    </source>
</evidence>
<evidence type="ECO:0000313" key="11">
    <source>
        <dbReference type="Proteomes" id="UP000535543"/>
    </source>
</evidence>
<evidence type="ECO:0000256" key="7">
    <source>
        <dbReference type="SAM" id="MobiDB-lite"/>
    </source>
</evidence>
<evidence type="ECO:0000256" key="4">
    <source>
        <dbReference type="ARBA" id="ARBA00022692"/>
    </source>
</evidence>
<dbReference type="Gene3D" id="3.40.50.720">
    <property type="entry name" value="NAD(P)-binding Rossmann-like Domain"/>
    <property type="match status" value="1"/>
</dbReference>
<evidence type="ECO:0000259" key="9">
    <source>
        <dbReference type="Pfam" id="PF02397"/>
    </source>
</evidence>
<feature type="transmembrane region" description="Helical" evidence="8">
    <location>
        <begin position="120"/>
        <end position="140"/>
    </location>
</feature>
<feature type="transmembrane region" description="Helical" evidence="8">
    <location>
        <begin position="54"/>
        <end position="75"/>
    </location>
</feature>
<keyword evidence="11" id="KW-1185">Reference proteome</keyword>
<feature type="transmembrane region" description="Helical" evidence="8">
    <location>
        <begin position="87"/>
        <end position="108"/>
    </location>
</feature>
<reference evidence="10 11" key="2">
    <citation type="submission" date="2020-06" db="EMBL/GenBank/DDBJ databases">
        <title>Antribacter stalactiti gen. nov., sp. nov., a new member of the family Nacardiaceae isolated from a cave.</title>
        <authorList>
            <person name="Kim I.S."/>
        </authorList>
    </citation>
    <scope>NUCLEOTIDE SEQUENCE [LARGE SCALE GENOMIC DNA]</scope>
    <source>
        <strain evidence="10 11">YC2-7</strain>
    </source>
</reference>
<protein>
    <submittedName>
        <fullName evidence="10">Exopolysaccharide biosynthesis polyprenyl glycosylphosphotransferase</fullName>
    </submittedName>
</protein>
<comment type="similarity">
    <text evidence="2">Belongs to the bacterial sugar transferase family.</text>
</comment>
<evidence type="ECO:0000256" key="5">
    <source>
        <dbReference type="ARBA" id="ARBA00022989"/>
    </source>
</evidence>
<comment type="caution">
    <text evidence="10">The sequence shown here is derived from an EMBL/GenBank/DDBJ whole genome shotgun (WGS) entry which is preliminary data.</text>
</comment>
<feature type="transmembrane region" description="Helical" evidence="8">
    <location>
        <begin position="319"/>
        <end position="340"/>
    </location>
</feature>
<evidence type="ECO:0000256" key="6">
    <source>
        <dbReference type="ARBA" id="ARBA00023136"/>
    </source>
</evidence>
<sequence length="509" mass="55780">MPSGPRTQRPLPIEGFSPVTTDKQSGQATYVRGPLRPGKLRSVRSRQARRLASHAFRGVDVVFIAIVTGVMLAIASPGPVLQAPTAFVAPFVLGGLLLVHVLSASGAYRFDRGEPWWHHVAHVGALSFIVGVITTAIAALLDESDIVAQMKWWPLVLLVGICLLHTFWWLLVARWRKQHWLTPNIVLVGATARAEELINEAIARDDINVIGIFDDRLERSPLAVLGVPVLGNTEALLTHRTLPHVDLIVVTVDPSATVRVREIMTRLSTLPNEVTLMVDQDEDAARLAAVAHLADAPLAPVARTADHERKAVAKRVQDLAIALPMLLIAAPVIALSALAVKLDSRGPILFRQVRHGFNNEEILICKFRTMRHEAADAKAERQVTAGDDRVTRVGRVLRKTSLDELPQLFNVFRGEMSLVGPRPHAIGMKTGEIESAQLVADYAHRHRIKPGLTGWAAVNGSRGPMHSPAEVKRRVALDVEYIERQSLGLDLKIMLMTLPALLGDRSAVR</sequence>
<dbReference type="GO" id="GO:0016020">
    <property type="term" value="C:membrane"/>
    <property type="evidence" value="ECO:0007669"/>
    <property type="project" value="UniProtKB-SubCell"/>
</dbReference>
<keyword evidence="6 8" id="KW-0472">Membrane</keyword>
<evidence type="ECO:0000256" key="8">
    <source>
        <dbReference type="SAM" id="Phobius"/>
    </source>
</evidence>
<evidence type="ECO:0000256" key="3">
    <source>
        <dbReference type="ARBA" id="ARBA00022679"/>
    </source>
</evidence>
<feature type="domain" description="Bacterial sugar transferase" evidence="9">
    <location>
        <begin position="314"/>
        <end position="502"/>
    </location>
</feature>
<feature type="compositionally biased region" description="Polar residues" evidence="7">
    <location>
        <begin position="18"/>
        <end position="28"/>
    </location>
</feature>
<dbReference type="EMBL" id="VCQU01000003">
    <property type="protein sequence ID" value="NMN95403.1"/>
    <property type="molecule type" value="Genomic_DNA"/>
</dbReference>
<keyword evidence="3 10" id="KW-0808">Transferase</keyword>
<keyword evidence="4 8" id="KW-0812">Transmembrane</keyword>